<dbReference type="InterPro" id="IPR001882">
    <property type="entry name" value="Biotin_BS"/>
</dbReference>
<dbReference type="EMBL" id="RBII01000001">
    <property type="protein sequence ID" value="RKQ71095.1"/>
    <property type="molecule type" value="Genomic_DNA"/>
</dbReference>
<evidence type="ECO:0000256" key="9">
    <source>
        <dbReference type="RuleBase" id="RU364072"/>
    </source>
</evidence>
<evidence type="ECO:0000259" key="11">
    <source>
        <dbReference type="PROSITE" id="PS50968"/>
    </source>
</evidence>
<evidence type="ECO:0000256" key="3">
    <source>
        <dbReference type="ARBA" id="ARBA00017562"/>
    </source>
</evidence>
<evidence type="ECO:0000256" key="4">
    <source>
        <dbReference type="ARBA" id="ARBA00022516"/>
    </source>
</evidence>
<feature type="compositionally biased region" description="Low complexity" evidence="10">
    <location>
        <begin position="64"/>
        <end position="77"/>
    </location>
</feature>
<gene>
    <name evidence="12" type="ORF">DES40_0403</name>
</gene>
<dbReference type="GO" id="GO:0003989">
    <property type="term" value="F:acetyl-CoA carboxylase activity"/>
    <property type="evidence" value="ECO:0007669"/>
    <property type="project" value="InterPro"/>
</dbReference>
<evidence type="ECO:0000256" key="8">
    <source>
        <dbReference type="ARBA" id="ARBA00023267"/>
    </source>
</evidence>
<name>A0A420WJK9_9PROT</name>
<protein>
    <recommendedName>
        <fullName evidence="3 9">Biotin carboxyl carrier protein of acetyl-CoA carboxylase</fullName>
    </recommendedName>
</protein>
<evidence type="ECO:0000256" key="10">
    <source>
        <dbReference type="SAM" id="MobiDB-lite"/>
    </source>
</evidence>
<dbReference type="Pfam" id="PF00364">
    <property type="entry name" value="Biotin_lipoyl"/>
    <property type="match status" value="1"/>
</dbReference>
<dbReference type="NCBIfam" id="TIGR00531">
    <property type="entry name" value="BCCP"/>
    <property type="match status" value="1"/>
</dbReference>
<reference evidence="12 13" key="1">
    <citation type="submission" date="2018-10" db="EMBL/GenBank/DDBJ databases">
        <title>Genomic Encyclopedia of Type Strains, Phase IV (KMG-IV): sequencing the most valuable type-strain genomes for metagenomic binning, comparative biology and taxonomic classification.</title>
        <authorList>
            <person name="Goeker M."/>
        </authorList>
    </citation>
    <scope>NUCLEOTIDE SEQUENCE [LARGE SCALE GENOMIC DNA]</scope>
    <source>
        <strain evidence="12 13">DSM 22008</strain>
    </source>
</reference>
<evidence type="ECO:0000256" key="6">
    <source>
        <dbReference type="ARBA" id="ARBA00023098"/>
    </source>
</evidence>
<dbReference type="PROSITE" id="PS00188">
    <property type="entry name" value="BIOTIN"/>
    <property type="match status" value="1"/>
</dbReference>
<dbReference type="GO" id="GO:0006633">
    <property type="term" value="P:fatty acid biosynthetic process"/>
    <property type="evidence" value="ECO:0007669"/>
    <property type="project" value="UniProtKB-UniPathway"/>
</dbReference>
<dbReference type="SUPFAM" id="SSF51230">
    <property type="entry name" value="Single hybrid motif"/>
    <property type="match status" value="1"/>
</dbReference>
<evidence type="ECO:0000256" key="5">
    <source>
        <dbReference type="ARBA" id="ARBA00022832"/>
    </source>
</evidence>
<dbReference type="UniPathway" id="UPA00094"/>
<dbReference type="InterPro" id="IPR050709">
    <property type="entry name" value="Biotin_Carboxyl_Carrier/Decarb"/>
</dbReference>
<dbReference type="CDD" id="cd06850">
    <property type="entry name" value="biotinyl_domain"/>
    <property type="match status" value="1"/>
</dbReference>
<evidence type="ECO:0000313" key="12">
    <source>
        <dbReference type="EMBL" id="RKQ71095.1"/>
    </source>
</evidence>
<dbReference type="RefSeq" id="WP_121098900.1">
    <property type="nucleotide sequence ID" value="NZ_RBII01000001.1"/>
</dbReference>
<accession>A0A420WJK9</accession>
<keyword evidence="4 9" id="KW-0444">Lipid biosynthesis</keyword>
<organism evidence="12 13">
    <name type="scientific">Litorimonas taeanensis</name>
    <dbReference type="NCBI Taxonomy" id="568099"/>
    <lineage>
        <taxon>Bacteria</taxon>
        <taxon>Pseudomonadati</taxon>
        <taxon>Pseudomonadota</taxon>
        <taxon>Alphaproteobacteria</taxon>
        <taxon>Maricaulales</taxon>
        <taxon>Robiginitomaculaceae</taxon>
    </lineage>
</organism>
<dbReference type="InterPro" id="IPR000089">
    <property type="entry name" value="Biotin_lipoyl"/>
</dbReference>
<keyword evidence="6 9" id="KW-0443">Lipid metabolism</keyword>
<comment type="caution">
    <text evidence="12">The sequence shown here is derived from an EMBL/GenBank/DDBJ whole genome shotgun (WGS) entry which is preliminary data.</text>
</comment>
<dbReference type="OrthoDB" id="9811735at2"/>
<evidence type="ECO:0000256" key="1">
    <source>
        <dbReference type="ARBA" id="ARBA00003761"/>
    </source>
</evidence>
<keyword evidence="13" id="KW-1185">Reference proteome</keyword>
<evidence type="ECO:0000256" key="7">
    <source>
        <dbReference type="ARBA" id="ARBA00023160"/>
    </source>
</evidence>
<dbReference type="PANTHER" id="PTHR45266">
    <property type="entry name" value="OXALOACETATE DECARBOXYLASE ALPHA CHAIN"/>
    <property type="match status" value="1"/>
</dbReference>
<dbReference type="PANTHER" id="PTHR45266:SF3">
    <property type="entry name" value="OXALOACETATE DECARBOXYLASE ALPHA CHAIN"/>
    <property type="match status" value="1"/>
</dbReference>
<dbReference type="InterPro" id="IPR001249">
    <property type="entry name" value="AcCoA_biotinCC"/>
</dbReference>
<feature type="region of interest" description="Disordered" evidence="10">
    <location>
        <begin position="64"/>
        <end position="99"/>
    </location>
</feature>
<dbReference type="PROSITE" id="PS50968">
    <property type="entry name" value="BIOTINYL_LIPOYL"/>
    <property type="match status" value="1"/>
</dbReference>
<dbReference type="Proteomes" id="UP000282211">
    <property type="component" value="Unassembled WGS sequence"/>
</dbReference>
<comment type="function">
    <text evidence="1 9">This protein is a component of the acetyl coenzyme A carboxylase complex; first, biotin carboxylase catalyzes the carboxylation of the carrier protein and then the transcarboxylase transfers the carboxyl group to form malonyl-CoA.</text>
</comment>
<feature type="domain" description="Lipoyl-binding" evidence="11">
    <location>
        <begin position="85"/>
        <end position="162"/>
    </location>
</feature>
<keyword evidence="7 9" id="KW-0275">Fatty acid biosynthesis</keyword>
<dbReference type="PRINTS" id="PR01071">
    <property type="entry name" value="ACOABIOTINCC"/>
</dbReference>
<dbReference type="InterPro" id="IPR011053">
    <property type="entry name" value="Single_hybrid_motif"/>
</dbReference>
<dbReference type="GO" id="GO:0009317">
    <property type="term" value="C:acetyl-CoA carboxylase complex"/>
    <property type="evidence" value="ECO:0007669"/>
    <property type="project" value="InterPro"/>
</dbReference>
<sequence length="162" mass="16965">MADTKKSTNSPKPNDIDLVRELADILHDTDLNEIEMKKGDLKIRVSKGGGQVIQAMAAPSAIAPAAAPTPAAQNTAPVSAEPATHKDATTSPMVGTAYVRPSPDADPFVKVGDSVSEGDTILLVEAMKTFNPITAPKSGKVEAIYVDDAQPVEFGEPLFVIV</sequence>
<dbReference type="InParanoid" id="A0A420WJK9"/>
<evidence type="ECO:0000256" key="2">
    <source>
        <dbReference type="ARBA" id="ARBA00005194"/>
    </source>
</evidence>
<evidence type="ECO:0000313" key="13">
    <source>
        <dbReference type="Proteomes" id="UP000282211"/>
    </source>
</evidence>
<dbReference type="AlphaFoldDB" id="A0A420WJK9"/>
<dbReference type="FunCoup" id="A0A420WJK9">
    <property type="interactions" value="431"/>
</dbReference>
<comment type="pathway">
    <text evidence="2 9">Lipid metabolism; fatty acid biosynthesis.</text>
</comment>
<keyword evidence="5 9" id="KW-0276">Fatty acid metabolism</keyword>
<proteinExistence type="predicted"/>
<dbReference type="Gene3D" id="2.40.50.100">
    <property type="match status" value="1"/>
</dbReference>
<keyword evidence="8 9" id="KW-0092">Biotin</keyword>